<protein>
    <submittedName>
        <fullName evidence="10">Aste57867_21997 protein</fullName>
    </submittedName>
</protein>
<evidence type="ECO:0000256" key="5">
    <source>
        <dbReference type="ARBA" id="ARBA00022989"/>
    </source>
</evidence>
<dbReference type="AlphaFoldDB" id="A0A485LJ26"/>
<feature type="transmembrane region" description="Helical" evidence="8">
    <location>
        <begin position="152"/>
        <end position="174"/>
    </location>
</feature>
<dbReference type="Proteomes" id="UP000332933">
    <property type="component" value="Unassembled WGS sequence"/>
</dbReference>
<keyword evidence="3" id="KW-0813">Transport</keyword>
<keyword evidence="11" id="KW-1185">Reference proteome</keyword>
<reference evidence="10 11" key="1">
    <citation type="submission" date="2019-03" db="EMBL/GenBank/DDBJ databases">
        <authorList>
            <person name="Gaulin E."/>
            <person name="Dumas B."/>
        </authorList>
    </citation>
    <scope>NUCLEOTIDE SEQUENCE [LARGE SCALE GENOMIC DNA]</scope>
    <source>
        <strain evidence="10">CBS 568.67</strain>
    </source>
</reference>
<feature type="transmembrane region" description="Helical" evidence="8">
    <location>
        <begin position="85"/>
        <end position="103"/>
    </location>
</feature>
<reference evidence="9" key="2">
    <citation type="submission" date="2019-06" db="EMBL/GenBank/DDBJ databases">
        <title>Genomics analysis of Aphanomyces spp. identifies a new class of oomycete effector associated with host adaptation.</title>
        <authorList>
            <person name="Gaulin E."/>
        </authorList>
    </citation>
    <scope>NUCLEOTIDE SEQUENCE</scope>
    <source>
        <strain evidence="9">CBS 578.67</strain>
    </source>
</reference>
<accession>A0A485LJ26</accession>
<feature type="transmembrane region" description="Helical" evidence="8">
    <location>
        <begin position="339"/>
        <end position="361"/>
    </location>
</feature>
<dbReference type="PANTHER" id="PTHR10332">
    <property type="entry name" value="EQUILIBRATIVE NUCLEOSIDE TRANSPORTER"/>
    <property type="match status" value="1"/>
</dbReference>
<feature type="region of interest" description="Disordered" evidence="7">
    <location>
        <begin position="241"/>
        <end position="262"/>
    </location>
</feature>
<feature type="transmembrane region" description="Helical" evidence="8">
    <location>
        <begin position="309"/>
        <end position="327"/>
    </location>
</feature>
<feature type="compositionally biased region" description="Acidic residues" evidence="7">
    <location>
        <begin position="244"/>
        <end position="259"/>
    </location>
</feature>
<comment type="similarity">
    <text evidence="2">Belongs to the SLC29A/ENT transporter (TC 2.A.57) family.</text>
</comment>
<evidence type="ECO:0000313" key="10">
    <source>
        <dbReference type="EMBL" id="VFT98665.1"/>
    </source>
</evidence>
<dbReference type="SUPFAM" id="SSF103473">
    <property type="entry name" value="MFS general substrate transporter"/>
    <property type="match status" value="1"/>
</dbReference>
<evidence type="ECO:0000313" key="9">
    <source>
        <dbReference type="EMBL" id="KAF0686211.1"/>
    </source>
</evidence>
<evidence type="ECO:0000313" key="11">
    <source>
        <dbReference type="Proteomes" id="UP000332933"/>
    </source>
</evidence>
<evidence type="ECO:0000256" key="7">
    <source>
        <dbReference type="SAM" id="MobiDB-lite"/>
    </source>
</evidence>
<feature type="transmembrane region" description="Helical" evidence="8">
    <location>
        <begin position="194"/>
        <end position="215"/>
    </location>
</feature>
<dbReference type="GO" id="GO:0005886">
    <property type="term" value="C:plasma membrane"/>
    <property type="evidence" value="ECO:0007669"/>
    <property type="project" value="TreeGrafter"/>
</dbReference>
<dbReference type="PANTHER" id="PTHR10332:SF10">
    <property type="entry name" value="EQUILIBRATIVE NUCLEOSIDE TRANSPORTER 4"/>
    <property type="match status" value="1"/>
</dbReference>
<evidence type="ECO:0000256" key="3">
    <source>
        <dbReference type="ARBA" id="ARBA00022448"/>
    </source>
</evidence>
<sequence>MRARPPVDTCHVAYLILFVQGVGALLPWNVFITAASYFADRLKDTPVHDSFLNWFSLAFTLATLVVVALNAAVLRPYLPSPQRKVVVSLIGIAVVLVLTAALVKAPSVVGTRFFAISILSIVVASICSAYLQEGLFELTTLFPEIYTQALMTGQSAAGFLVSLSACVLTWLHHHPNSFVFLWPLADNSNVETTAFIYFVCACATMVVALATFFAFQRLPLTRHYLKGDDAFKHRRRSSSNSTLELDDSTDSLLDDDDESEPPRVAANPWKLLYRMRHHAITVFLTLFVTLALFPVVTSSIESTSMDQTLFVSLGFVLFNLGDLLGRAATAVYLLPHRRLLAAAAFFRLSFFVIFILCNVRGSPFVVFTQDGVAVAVLLACAWSNGYLVSVAMMQSPHLVDRHHRPLAGAIMFLCLCTGLTAGSLASFGLRAILCHCNPF</sequence>
<feature type="transmembrane region" description="Helical" evidence="8">
    <location>
        <begin position="279"/>
        <end position="297"/>
    </location>
</feature>
<evidence type="ECO:0000256" key="6">
    <source>
        <dbReference type="ARBA" id="ARBA00023136"/>
    </source>
</evidence>
<organism evidence="10 11">
    <name type="scientific">Aphanomyces stellatus</name>
    <dbReference type="NCBI Taxonomy" id="120398"/>
    <lineage>
        <taxon>Eukaryota</taxon>
        <taxon>Sar</taxon>
        <taxon>Stramenopiles</taxon>
        <taxon>Oomycota</taxon>
        <taxon>Saprolegniomycetes</taxon>
        <taxon>Saprolegniales</taxon>
        <taxon>Verrucalvaceae</taxon>
        <taxon>Aphanomyces</taxon>
    </lineage>
</organism>
<feature type="transmembrane region" description="Helical" evidence="8">
    <location>
        <begin position="12"/>
        <end position="39"/>
    </location>
</feature>
<feature type="transmembrane region" description="Helical" evidence="8">
    <location>
        <begin position="405"/>
        <end position="429"/>
    </location>
</feature>
<name>A0A485LJ26_9STRA</name>
<dbReference type="EMBL" id="VJMH01007013">
    <property type="protein sequence ID" value="KAF0686211.1"/>
    <property type="molecule type" value="Genomic_DNA"/>
</dbReference>
<feature type="transmembrane region" description="Helical" evidence="8">
    <location>
        <begin position="51"/>
        <end position="73"/>
    </location>
</feature>
<dbReference type="EMBL" id="CAADRA010007039">
    <property type="protein sequence ID" value="VFT98665.1"/>
    <property type="molecule type" value="Genomic_DNA"/>
</dbReference>
<feature type="transmembrane region" description="Helical" evidence="8">
    <location>
        <begin position="373"/>
        <end position="393"/>
    </location>
</feature>
<evidence type="ECO:0000256" key="4">
    <source>
        <dbReference type="ARBA" id="ARBA00022692"/>
    </source>
</evidence>
<dbReference type="PRINTS" id="PR01130">
    <property type="entry name" value="DERENTRNSPRT"/>
</dbReference>
<keyword evidence="4 8" id="KW-0812">Transmembrane</keyword>
<dbReference type="OrthoDB" id="10261753at2759"/>
<keyword evidence="5 8" id="KW-1133">Transmembrane helix</keyword>
<dbReference type="GO" id="GO:0005337">
    <property type="term" value="F:nucleoside transmembrane transporter activity"/>
    <property type="evidence" value="ECO:0007669"/>
    <property type="project" value="InterPro"/>
</dbReference>
<dbReference type="InterPro" id="IPR002259">
    <property type="entry name" value="Eqnu_transpt"/>
</dbReference>
<evidence type="ECO:0000256" key="2">
    <source>
        <dbReference type="ARBA" id="ARBA00007965"/>
    </source>
</evidence>
<dbReference type="InterPro" id="IPR036259">
    <property type="entry name" value="MFS_trans_sf"/>
</dbReference>
<dbReference type="PIRSF" id="PIRSF016379">
    <property type="entry name" value="ENT"/>
    <property type="match status" value="1"/>
</dbReference>
<dbReference type="Pfam" id="PF01733">
    <property type="entry name" value="Nucleoside_tran"/>
    <property type="match status" value="1"/>
</dbReference>
<evidence type="ECO:0000256" key="8">
    <source>
        <dbReference type="SAM" id="Phobius"/>
    </source>
</evidence>
<proteinExistence type="inferred from homology"/>
<feature type="transmembrane region" description="Helical" evidence="8">
    <location>
        <begin position="109"/>
        <end position="131"/>
    </location>
</feature>
<evidence type="ECO:0000256" key="1">
    <source>
        <dbReference type="ARBA" id="ARBA00004141"/>
    </source>
</evidence>
<comment type="subcellular location">
    <subcellularLocation>
        <location evidence="1">Membrane</location>
        <topology evidence="1">Multi-pass membrane protein</topology>
    </subcellularLocation>
</comment>
<gene>
    <name evidence="10" type="primary">Aste57867_21997</name>
    <name evidence="9" type="ORF">As57867_021928</name>
    <name evidence="10" type="ORF">ASTE57867_21997</name>
</gene>
<keyword evidence="6 8" id="KW-0472">Membrane</keyword>